<proteinExistence type="predicted"/>
<organism evidence="2 3">
    <name type="scientific">Tritrichomonas foetus</name>
    <dbReference type="NCBI Taxonomy" id="1144522"/>
    <lineage>
        <taxon>Eukaryota</taxon>
        <taxon>Metamonada</taxon>
        <taxon>Parabasalia</taxon>
        <taxon>Tritrichomonadida</taxon>
        <taxon>Tritrichomonadidae</taxon>
        <taxon>Tritrichomonas</taxon>
    </lineage>
</organism>
<dbReference type="VEuPathDB" id="TrichDB:TRFO_27876"/>
<dbReference type="Proteomes" id="UP000179807">
    <property type="component" value="Unassembled WGS sequence"/>
</dbReference>
<feature type="region of interest" description="Disordered" evidence="1">
    <location>
        <begin position="214"/>
        <end position="257"/>
    </location>
</feature>
<dbReference type="GeneID" id="94840530"/>
<gene>
    <name evidence="2" type="ORF">TRFO_27876</name>
</gene>
<dbReference type="AlphaFoldDB" id="A0A1J4JZM2"/>
<accession>A0A1J4JZM2</accession>
<comment type="caution">
    <text evidence="2">The sequence shown here is derived from an EMBL/GenBank/DDBJ whole genome shotgun (WGS) entry which is preliminary data.</text>
</comment>
<evidence type="ECO:0000313" key="2">
    <source>
        <dbReference type="EMBL" id="OHT04609.1"/>
    </source>
</evidence>
<sequence length="401" mass="47137">MIAPLLFAILHHYDYIIKDFFHHFFFCDLKTNFEHRVVKIPFRTEVQKQMLHFTTTEHLNYFAANIMFRIIVTIKTASKYNNAVQKLLEIGLVCDRQNIAFHSKLLPKCFGISELVFFKNLSRDNVTVENFDENPISDYFQQLIHDQIDAFEHWKFFKIPVTKDGHSLFTLLKRTQHCTIPSLFLNIERSQKSTFRSFLSNNIVYFTPLKPDDINNVNDNNVDENSNHENENNDENNNENSDNDSRPPSPSTANQPIDGSCFFDLSNLLNYHEDDQNVKKILSQKNMANKNNVETQAETQKDEVGQISDNETESDNLNNEEEEKNYEDETTRMVFSYFKNEKIRNFRLKDSQKLTMQTQFNNSLFFRIKLDEKDEEFVGKLEKVTPLLPTLAILHDFNPNI</sequence>
<feature type="region of interest" description="Disordered" evidence="1">
    <location>
        <begin position="289"/>
        <end position="327"/>
    </location>
</feature>
<evidence type="ECO:0000256" key="1">
    <source>
        <dbReference type="SAM" id="MobiDB-lite"/>
    </source>
</evidence>
<name>A0A1J4JZM2_9EUKA</name>
<feature type="compositionally biased region" description="Polar residues" evidence="1">
    <location>
        <begin position="289"/>
        <end position="298"/>
    </location>
</feature>
<protein>
    <submittedName>
        <fullName evidence="2">Uncharacterized protein</fullName>
    </submittedName>
</protein>
<feature type="compositionally biased region" description="Low complexity" evidence="1">
    <location>
        <begin position="215"/>
        <end position="224"/>
    </location>
</feature>
<keyword evidence="3" id="KW-1185">Reference proteome</keyword>
<evidence type="ECO:0000313" key="3">
    <source>
        <dbReference type="Proteomes" id="UP000179807"/>
    </source>
</evidence>
<feature type="compositionally biased region" description="Acidic residues" evidence="1">
    <location>
        <begin position="310"/>
        <end position="327"/>
    </location>
</feature>
<dbReference type="EMBL" id="MLAK01000787">
    <property type="protein sequence ID" value="OHT04609.1"/>
    <property type="molecule type" value="Genomic_DNA"/>
</dbReference>
<dbReference type="RefSeq" id="XP_068357745.1">
    <property type="nucleotide sequence ID" value="XM_068505826.1"/>
</dbReference>
<reference evidence="2" key="1">
    <citation type="submission" date="2016-10" db="EMBL/GenBank/DDBJ databases">
        <authorList>
            <person name="Benchimol M."/>
            <person name="Almeida L.G."/>
            <person name="Vasconcelos A.T."/>
            <person name="Perreira-Neves A."/>
            <person name="Rosa I.A."/>
            <person name="Tasca T."/>
            <person name="Bogo M.R."/>
            <person name="de Souza W."/>
        </authorList>
    </citation>
    <scope>NUCLEOTIDE SEQUENCE [LARGE SCALE GENOMIC DNA]</scope>
    <source>
        <strain evidence="2">K</strain>
    </source>
</reference>